<dbReference type="GO" id="GO:0043565">
    <property type="term" value="F:sequence-specific DNA binding"/>
    <property type="evidence" value="ECO:0007669"/>
    <property type="project" value="TreeGrafter"/>
</dbReference>
<dbReference type="Pfam" id="PF02086">
    <property type="entry name" value="MethyltransfD12"/>
    <property type="match status" value="1"/>
</dbReference>
<dbReference type="InterPro" id="IPR012327">
    <property type="entry name" value="MeTrfase_D12"/>
</dbReference>
<proteinExistence type="predicted"/>
<dbReference type="PRINTS" id="PR00505">
    <property type="entry name" value="D12N6MTFRASE"/>
</dbReference>
<dbReference type="GO" id="GO:0009007">
    <property type="term" value="F:site-specific DNA-methyltransferase (adenine-specific) activity"/>
    <property type="evidence" value="ECO:0007669"/>
    <property type="project" value="UniProtKB-EC"/>
</dbReference>
<keyword evidence="2" id="KW-0808">Transferase</keyword>
<dbReference type="PANTHER" id="PTHR30481:SF2">
    <property type="entry name" value="SITE-SPECIFIC DNA-METHYLTRANSFERASE (ADENINE-SPECIFIC)"/>
    <property type="match status" value="1"/>
</dbReference>
<accession>A0A9Q6EKQ4</accession>
<dbReference type="AlphaFoldDB" id="A0A9Q6EKQ4"/>
<gene>
    <name evidence="4" type="ORF">VF08_16595</name>
</gene>
<sequence>MYRSPLRYPGGKQKDVPFLSQFLPHCQEFREPFLGGANVLIYAVENSLAKSYWGNDLNTSLIDFWQQVKLDAYQLANIVEEIREEYKGEQGNCREWQIFRKRFMSKLNKLTNNQLNTAAKFFILNRSTSSGSSECGGMTQAAYCQRFTLSSIETLKKMMGVLENVDFTNLDYEEVIKAPGKEVFIFLDPPYFSSKASGLYGKNGNLHRTFDHQRLSNLLKDCPHDWLMTIDSCQEIKELYGWAKQLEWEKAYGMTNFGGRKSKRGEELLVANFTIGNLNKKQYIQLS</sequence>
<reference evidence="4 5" key="1">
    <citation type="submission" date="2015-02" db="EMBL/GenBank/DDBJ databases">
        <title>Nostoc linckia genome annotation.</title>
        <authorList>
            <person name="Zhou Z."/>
        </authorList>
    </citation>
    <scope>NUCLEOTIDE SEQUENCE [LARGE SCALE GENOMIC DNA]</scope>
    <source>
        <strain evidence="5">z8</strain>
    </source>
</reference>
<dbReference type="InterPro" id="IPR012263">
    <property type="entry name" value="M_m6A_EcoRV"/>
</dbReference>
<dbReference type="PANTHER" id="PTHR30481">
    <property type="entry name" value="DNA ADENINE METHYLASE"/>
    <property type="match status" value="1"/>
</dbReference>
<evidence type="ECO:0000313" key="5">
    <source>
        <dbReference type="Proteomes" id="UP000222310"/>
    </source>
</evidence>
<dbReference type="SUPFAM" id="SSF53335">
    <property type="entry name" value="S-adenosyl-L-methionine-dependent methyltransferases"/>
    <property type="match status" value="1"/>
</dbReference>
<dbReference type="GO" id="GO:0009307">
    <property type="term" value="P:DNA restriction-modification system"/>
    <property type="evidence" value="ECO:0007669"/>
    <property type="project" value="InterPro"/>
</dbReference>
<organism evidence="4 5">
    <name type="scientific">Nostoc linckia z8</name>
    <dbReference type="NCBI Taxonomy" id="1628746"/>
    <lineage>
        <taxon>Bacteria</taxon>
        <taxon>Bacillati</taxon>
        <taxon>Cyanobacteriota</taxon>
        <taxon>Cyanophyceae</taxon>
        <taxon>Nostocales</taxon>
        <taxon>Nostocaceae</taxon>
        <taxon>Nostoc</taxon>
    </lineage>
</organism>
<evidence type="ECO:0000256" key="3">
    <source>
        <dbReference type="ARBA" id="ARBA00022691"/>
    </source>
</evidence>
<evidence type="ECO:0008006" key="6">
    <source>
        <dbReference type="Google" id="ProtNLM"/>
    </source>
</evidence>
<dbReference type="GO" id="GO:1904047">
    <property type="term" value="F:S-adenosyl-L-methionine binding"/>
    <property type="evidence" value="ECO:0007669"/>
    <property type="project" value="TreeGrafter"/>
</dbReference>
<name>A0A9Q6EKQ4_NOSLI</name>
<dbReference type="PIRSF" id="PIRSF000398">
    <property type="entry name" value="M_m6A_EcoRV"/>
    <property type="match status" value="1"/>
</dbReference>
<dbReference type="Gene3D" id="3.40.50.150">
    <property type="entry name" value="Vaccinia Virus protein VP39"/>
    <property type="match status" value="2"/>
</dbReference>
<evidence type="ECO:0000313" key="4">
    <source>
        <dbReference type="EMBL" id="PHK03021.1"/>
    </source>
</evidence>
<protein>
    <recommendedName>
        <fullName evidence="6">Site-specific DNA-methyltransferase (adenine-specific)</fullName>
    </recommendedName>
</protein>
<evidence type="ECO:0000256" key="2">
    <source>
        <dbReference type="ARBA" id="ARBA00022679"/>
    </source>
</evidence>
<dbReference type="InterPro" id="IPR029063">
    <property type="entry name" value="SAM-dependent_MTases_sf"/>
</dbReference>
<dbReference type="GO" id="GO:0032259">
    <property type="term" value="P:methylation"/>
    <property type="evidence" value="ECO:0007669"/>
    <property type="project" value="UniProtKB-KW"/>
</dbReference>
<keyword evidence="3" id="KW-0949">S-adenosyl-L-methionine</keyword>
<dbReference type="GO" id="GO:0006298">
    <property type="term" value="P:mismatch repair"/>
    <property type="evidence" value="ECO:0007669"/>
    <property type="project" value="TreeGrafter"/>
</dbReference>
<evidence type="ECO:0000256" key="1">
    <source>
        <dbReference type="ARBA" id="ARBA00022603"/>
    </source>
</evidence>
<dbReference type="EMBL" id="LAHD01000044">
    <property type="protein sequence ID" value="PHK03021.1"/>
    <property type="molecule type" value="Genomic_DNA"/>
</dbReference>
<keyword evidence="1" id="KW-0489">Methyltransferase</keyword>
<comment type="caution">
    <text evidence="4">The sequence shown here is derived from an EMBL/GenBank/DDBJ whole genome shotgun (WGS) entry which is preliminary data.</text>
</comment>
<dbReference type="Proteomes" id="UP000222310">
    <property type="component" value="Unassembled WGS sequence"/>
</dbReference>